<evidence type="ECO:0000256" key="2">
    <source>
        <dbReference type="ARBA" id="ARBA00022692"/>
    </source>
</evidence>
<keyword evidence="7" id="KW-1185">Reference proteome</keyword>
<proteinExistence type="predicted"/>
<keyword evidence="3 5" id="KW-1133">Transmembrane helix</keyword>
<feature type="transmembrane region" description="Helical" evidence="5">
    <location>
        <begin position="40"/>
        <end position="61"/>
    </location>
</feature>
<evidence type="ECO:0000256" key="5">
    <source>
        <dbReference type="SAM" id="Phobius"/>
    </source>
</evidence>
<dbReference type="InterPro" id="IPR052556">
    <property type="entry name" value="PolySynth_Transporter"/>
</dbReference>
<dbReference type="AlphaFoldDB" id="A0A1H9QPC4"/>
<feature type="transmembrane region" description="Helical" evidence="5">
    <location>
        <begin position="82"/>
        <end position="105"/>
    </location>
</feature>
<dbReference type="Pfam" id="PF01943">
    <property type="entry name" value="Polysacc_synt"/>
    <property type="match status" value="1"/>
</dbReference>
<dbReference type="GO" id="GO:0016020">
    <property type="term" value="C:membrane"/>
    <property type="evidence" value="ECO:0007669"/>
    <property type="project" value="UniProtKB-SubCell"/>
</dbReference>
<feature type="transmembrane region" description="Helical" evidence="5">
    <location>
        <begin position="7"/>
        <end position="28"/>
    </location>
</feature>
<feature type="transmembrane region" description="Helical" evidence="5">
    <location>
        <begin position="292"/>
        <end position="311"/>
    </location>
</feature>
<dbReference type="EMBL" id="FOHA01000002">
    <property type="protein sequence ID" value="SER62298.1"/>
    <property type="molecule type" value="Genomic_DNA"/>
</dbReference>
<dbReference type="PANTHER" id="PTHR43424:SF1">
    <property type="entry name" value="LOCUS PUTATIVE PROTEIN 1-RELATED"/>
    <property type="match status" value="1"/>
</dbReference>
<gene>
    <name evidence="6" type="ORF">SAMN04488559_102201</name>
</gene>
<dbReference type="InterPro" id="IPR002797">
    <property type="entry name" value="Polysacc_synth"/>
</dbReference>
<dbReference type="RefSeq" id="WP_092650092.1">
    <property type="nucleotide sequence ID" value="NZ_FOHA01000002.1"/>
</dbReference>
<evidence type="ECO:0000313" key="7">
    <source>
        <dbReference type="Proteomes" id="UP000198948"/>
    </source>
</evidence>
<feature type="transmembrane region" description="Helical" evidence="5">
    <location>
        <begin position="362"/>
        <end position="384"/>
    </location>
</feature>
<feature type="transmembrane region" description="Helical" evidence="5">
    <location>
        <begin position="164"/>
        <end position="187"/>
    </location>
</feature>
<evidence type="ECO:0000256" key="1">
    <source>
        <dbReference type="ARBA" id="ARBA00004141"/>
    </source>
</evidence>
<keyword evidence="4 5" id="KW-0472">Membrane</keyword>
<dbReference type="OrthoDB" id="9815702at2"/>
<comment type="subcellular location">
    <subcellularLocation>
        <location evidence="1">Membrane</location>
        <topology evidence="1">Multi-pass membrane protein</topology>
    </subcellularLocation>
</comment>
<name>A0A1H9QPC4_9LACT</name>
<feature type="transmembrane region" description="Helical" evidence="5">
    <location>
        <begin position="208"/>
        <end position="228"/>
    </location>
</feature>
<feature type="transmembrane region" description="Helical" evidence="5">
    <location>
        <begin position="390"/>
        <end position="408"/>
    </location>
</feature>
<sequence length="489" mass="55104">MKIIKNYLYNVSYQLMAMLLPLVTTPYVVRVLGAAGSGQYEYSVSINQYFSLFALLGVLLYGNREIARSTKLKDRTERFTEIYIFQFLTALTSLIVYLLFVTFFVKENQMLFYILSLNIVANMVDISWFFMGLELFKKTVSRNMMTKIIGTICIFVFVKEKSDLGLYAFILAASMLLGQLVMWTQVAQELDWQNMKSIVAKTIKEKRFLRHISGLLVLFIPQLAIQIFTSVDKIILGQVSTNAEVGFYSNANKIARMLMTIATSLGLVMLPRMSKEIALGNTEKVDWYLAKSMSFMTFVSIPLMFGIAGISRTFVPIFFGQEFMKVVILLPIMSIIIFTISANNVMGTQYMIPMGKNREYTISVILAAIVSISANVFFVVFLNLESLGSAISSVLAEITLVTAFAFFIKDKMHLFLTKEVLKSFIAGFVMCAVVYMISLFATPSIKLLAFEIAVGALIYALLMILLKSKVLGEMLSLVGGMRKRKQKND</sequence>
<feature type="transmembrane region" description="Helical" evidence="5">
    <location>
        <begin position="323"/>
        <end position="342"/>
    </location>
</feature>
<evidence type="ECO:0000256" key="4">
    <source>
        <dbReference type="ARBA" id="ARBA00023136"/>
    </source>
</evidence>
<dbReference type="PANTHER" id="PTHR43424">
    <property type="entry name" value="LOCUS PUTATIVE PROTEIN 1-RELATED"/>
    <property type="match status" value="1"/>
</dbReference>
<evidence type="ECO:0000313" key="6">
    <source>
        <dbReference type="EMBL" id="SER62298.1"/>
    </source>
</evidence>
<reference evidence="6 7" key="1">
    <citation type="submission" date="2016-10" db="EMBL/GenBank/DDBJ databases">
        <authorList>
            <person name="de Groot N.N."/>
        </authorList>
    </citation>
    <scope>NUCLEOTIDE SEQUENCE [LARGE SCALE GENOMIC DNA]</scope>
    <source>
        <strain evidence="6 7">DSM 13760</strain>
    </source>
</reference>
<feature type="transmembrane region" description="Helical" evidence="5">
    <location>
        <begin position="254"/>
        <end position="271"/>
    </location>
</feature>
<dbReference type="Proteomes" id="UP000198948">
    <property type="component" value="Unassembled WGS sequence"/>
</dbReference>
<feature type="transmembrane region" description="Helical" evidence="5">
    <location>
        <begin position="140"/>
        <end position="158"/>
    </location>
</feature>
<feature type="transmembrane region" description="Helical" evidence="5">
    <location>
        <begin position="420"/>
        <end position="441"/>
    </location>
</feature>
<protein>
    <submittedName>
        <fullName evidence="6">Membrane protein involved in the export of O-antigen and teichoic acid</fullName>
    </submittedName>
</protein>
<accession>A0A1H9QPC4</accession>
<feature type="transmembrane region" description="Helical" evidence="5">
    <location>
        <begin position="111"/>
        <end position="133"/>
    </location>
</feature>
<dbReference type="STRING" id="142588.SAMN04488559_102201"/>
<keyword evidence="2 5" id="KW-0812">Transmembrane</keyword>
<feature type="transmembrane region" description="Helical" evidence="5">
    <location>
        <begin position="447"/>
        <end position="466"/>
    </location>
</feature>
<evidence type="ECO:0000256" key="3">
    <source>
        <dbReference type="ARBA" id="ARBA00022989"/>
    </source>
</evidence>
<organism evidence="6 7">
    <name type="scientific">Isobaculum melis</name>
    <dbReference type="NCBI Taxonomy" id="142588"/>
    <lineage>
        <taxon>Bacteria</taxon>
        <taxon>Bacillati</taxon>
        <taxon>Bacillota</taxon>
        <taxon>Bacilli</taxon>
        <taxon>Lactobacillales</taxon>
        <taxon>Carnobacteriaceae</taxon>
        <taxon>Isobaculum</taxon>
    </lineage>
</organism>